<dbReference type="PANTHER" id="PTHR32071">
    <property type="entry name" value="TRANSCRIPTIONAL REGULATORY PROTEIN"/>
    <property type="match status" value="1"/>
</dbReference>
<evidence type="ECO:0000256" key="5">
    <source>
        <dbReference type="ARBA" id="ARBA00023163"/>
    </source>
</evidence>
<dbReference type="SUPFAM" id="SSF55785">
    <property type="entry name" value="PYP-like sensor domain (PAS domain)"/>
    <property type="match status" value="1"/>
</dbReference>
<reference evidence="8 9" key="1">
    <citation type="submission" date="2018-10" db="EMBL/GenBank/DDBJ databases">
        <authorList>
            <person name="Zhang X."/>
        </authorList>
    </citation>
    <scope>NUCLEOTIDE SEQUENCE [LARGE SCALE GENOMIC DNA]</scope>
    <source>
        <strain evidence="8 9">SK-G1</strain>
    </source>
</reference>
<dbReference type="GO" id="GO:0005524">
    <property type="term" value="F:ATP binding"/>
    <property type="evidence" value="ECO:0007669"/>
    <property type="project" value="UniProtKB-KW"/>
</dbReference>
<protein>
    <submittedName>
        <fullName evidence="8">PAS domain S-box protein</fullName>
    </submittedName>
</protein>
<evidence type="ECO:0000313" key="8">
    <source>
        <dbReference type="EMBL" id="AYO31351.1"/>
    </source>
</evidence>
<evidence type="ECO:0000256" key="2">
    <source>
        <dbReference type="ARBA" id="ARBA00022840"/>
    </source>
</evidence>
<dbReference type="PROSITE" id="PS00688">
    <property type="entry name" value="SIGMA54_INTERACT_3"/>
    <property type="match status" value="1"/>
</dbReference>
<dbReference type="Gene3D" id="3.30.450.20">
    <property type="entry name" value="PAS domain"/>
    <property type="match status" value="1"/>
</dbReference>
<dbReference type="Gene3D" id="1.10.10.60">
    <property type="entry name" value="Homeodomain-like"/>
    <property type="match status" value="1"/>
</dbReference>
<dbReference type="Pfam" id="PF25601">
    <property type="entry name" value="AAA_lid_14"/>
    <property type="match status" value="1"/>
</dbReference>
<dbReference type="InterPro" id="IPR002197">
    <property type="entry name" value="HTH_Fis"/>
</dbReference>
<dbReference type="Proteomes" id="UP000280960">
    <property type="component" value="Chromosome"/>
</dbReference>
<dbReference type="SMART" id="SM00382">
    <property type="entry name" value="AAA"/>
    <property type="match status" value="1"/>
</dbReference>
<dbReference type="InterPro" id="IPR003593">
    <property type="entry name" value="AAA+_ATPase"/>
</dbReference>
<dbReference type="RefSeq" id="WP_122015188.1">
    <property type="nucleotide sequence ID" value="NZ_CP033169.1"/>
</dbReference>
<keyword evidence="2" id="KW-0067">ATP-binding</keyword>
<dbReference type="PROSITE" id="PS50112">
    <property type="entry name" value="PAS"/>
    <property type="match status" value="1"/>
</dbReference>
<dbReference type="PANTHER" id="PTHR32071:SF121">
    <property type="entry name" value="SIGMA L-DEPENDENT TRANSCRIPTIONAL REGULATOR YQIR-RELATED"/>
    <property type="match status" value="1"/>
</dbReference>
<dbReference type="PROSITE" id="PS00675">
    <property type="entry name" value="SIGMA54_INTERACT_1"/>
    <property type="match status" value="1"/>
</dbReference>
<dbReference type="Gene3D" id="1.10.8.60">
    <property type="match status" value="1"/>
</dbReference>
<dbReference type="FunFam" id="3.40.50.300:FF:000006">
    <property type="entry name" value="DNA-binding transcriptional regulator NtrC"/>
    <property type="match status" value="1"/>
</dbReference>
<dbReference type="InterPro" id="IPR000014">
    <property type="entry name" value="PAS"/>
</dbReference>
<dbReference type="InterPro" id="IPR058031">
    <property type="entry name" value="AAA_lid_NorR"/>
</dbReference>
<organism evidence="8 9">
    <name type="scientific">Biomaibacter acetigenes</name>
    <dbReference type="NCBI Taxonomy" id="2316383"/>
    <lineage>
        <taxon>Bacteria</taxon>
        <taxon>Bacillati</taxon>
        <taxon>Bacillota</taxon>
        <taxon>Clostridia</taxon>
        <taxon>Thermosediminibacterales</taxon>
        <taxon>Tepidanaerobacteraceae</taxon>
        <taxon>Biomaibacter</taxon>
    </lineage>
</organism>
<evidence type="ECO:0000256" key="1">
    <source>
        <dbReference type="ARBA" id="ARBA00022741"/>
    </source>
</evidence>
<dbReference type="KEGG" id="bacg:D2962_12745"/>
<dbReference type="CDD" id="cd00130">
    <property type="entry name" value="PAS"/>
    <property type="match status" value="1"/>
</dbReference>
<dbReference type="InterPro" id="IPR025944">
    <property type="entry name" value="Sigma_54_int_dom_CS"/>
</dbReference>
<dbReference type="AlphaFoldDB" id="A0A3G2R7D7"/>
<dbReference type="Pfam" id="PF02954">
    <property type="entry name" value="HTH_8"/>
    <property type="match status" value="1"/>
</dbReference>
<dbReference type="InterPro" id="IPR025662">
    <property type="entry name" value="Sigma_54_int_dom_ATP-bd_1"/>
</dbReference>
<dbReference type="GO" id="GO:0043565">
    <property type="term" value="F:sequence-specific DNA binding"/>
    <property type="evidence" value="ECO:0007669"/>
    <property type="project" value="InterPro"/>
</dbReference>
<dbReference type="GO" id="GO:0006355">
    <property type="term" value="P:regulation of DNA-templated transcription"/>
    <property type="evidence" value="ECO:0007669"/>
    <property type="project" value="InterPro"/>
</dbReference>
<dbReference type="SUPFAM" id="SSF52540">
    <property type="entry name" value="P-loop containing nucleoside triphosphate hydrolases"/>
    <property type="match status" value="1"/>
</dbReference>
<feature type="domain" description="PAS" evidence="7">
    <location>
        <begin position="12"/>
        <end position="68"/>
    </location>
</feature>
<dbReference type="InterPro" id="IPR002078">
    <property type="entry name" value="Sigma_54_int"/>
</dbReference>
<dbReference type="InterPro" id="IPR025943">
    <property type="entry name" value="Sigma_54_int_dom_ATP-bd_2"/>
</dbReference>
<keyword evidence="5" id="KW-0804">Transcription</keyword>
<dbReference type="SMART" id="SM00091">
    <property type="entry name" value="PAS"/>
    <property type="match status" value="1"/>
</dbReference>
<dbReference type="Pfam" id="PF00989">
    <property type="entry name" value="PAS"/>
    <property type="match status" value="1"/>
</dbReference>
<evidence type="ECO:0000256" key="4">
    <source>
        <dbReference type="ARBA" id="ARBA00023125"/>
    </source>
</evidence>
<feature type="domain" description="Sigma-54 factor interaction" evidence="6">
    <location>
        <begin position="146"/>
        <end position="376"/>
    </location>
</feature>
<dbReference type="InterPro" id="IPR027417">
    <property type="entry name" value="P-loop_NTPase"/>
</dbReference>
<evidence type="ECO:0000259" key="7">
    <source>
        <dbReference type="PROSITE" id="PS50112"/>
    </source>
</evidence>
<evidence type="ECO:0000313" key="9">
    <source>
        <dbReference type="Proteomes" id="UP000280960"/>
    </source>
</evidence>
<keyword evidence="4" id="KW-0238">DNA-binding</keyword>
<dbReference type="SUPFAM" id="SSF46689">
    <property type="entry name" value="Homeodomain-like"/>
    <property type="match status" value="1"/>
</dbReference>
<dbReference type="PROSITE" id="PS00676">
    <property type="entry name" value="SIGMA54_INTERACT_2"/>
    <property type="match status" value="1"/>
</dbReference>
<dbReference type="NCBIfam" id="TIGR00229">
    <property type="entry name" value="sensory_box"/>
    <property type="match status" value="1"/>
</dbReference>
<name>A0A3G2R7D7_9FIRM</name>
<keyword evidence="3" id="KW-0805">Transcription regulation</keyword>
<sequence>MKLEPNGNAEYLVTLLKNIIEMIPDAVMVVDEEGRCILVNQAYEAISGLSAGDVLGKPATIDIAEKESILIKSLRERVAIENVLRRVGPDRREMICSAKPIFIGGKLVGSVGVMHDISEIKRLGRELEHKSRMLRNLQSKYTVDDIIGKSEKILKAKEEAMAASTFSASVLLVGESGTGKELFAHAIHNLSRRAENPLVRVNCAAISKDLVESELFGYEGGAFTGSLKSGRQGLFQQADGGTLFLDEISELTLPVQAKLLRAVQEQEIIKVGGTIPIKVDVRLIAATNKDLEQEVKNGNFRPDLFYRINVVTIRIPPLRERKEDIPVLAEYILKRYNQKYGRGVQDISDKAMEILMAYDWPGNVRELENVISRAMINMRFNEKHLTPLHLNFPVYEAKAEAKDPGSGKITLEIAGKTLEQLKRELEKQVLNYYLKREKHKTHIAQKLGITRRSLYDKLKS</sequence>
<dbReference type="CDD" id="cd00009">
    <property type="entry name" value="AAA"/>
    <property type="match status" value="1"/>
</dbReference>
<dbReference type="Gene3D" id="3.40.50.300">
    <property type="entry name" value="P-loop containing nucleotide triphosphate hydrolases"/>
    <property type="match status" value="1"/>
</dbReference>
<accession>A0A3G2R7D7</accession>
<dbReference type="EMBL" id="CP033169">
    <property type="protein sequence ID" value="AYO31351.1"/>
    <property type="molecule type" value="Genomic_DNA"/>
</dbReference>
<keyword evidence="1" id="KW-0547">Nucleotide-binding</keyword>
<dbReference type="PROSITE" id="PS50045">
    <property type="entry name" value="SIGMA54_INTERACT_4"/>
    <property type="match status" value="1"/>
</dbReference>
<dbReference type="Pfam" id="PF00158">
    <property type="entry name" value="Sigma54_activat"/>
    <property type="match status" value="1"/>
</dbReference>
<gene>
    <name evidence="8" type="ORF">D2962_12745</name>
</gene>
<evidence type="ECO:0000259" key="6">
    <source>
        <dbReference type="PROSITE" id="PS50045"/>
    </source>
</evidence>
<dbReference type="InterPro" id="IPR013767">
    <property type="entry name" value="PAS_fold"/>
</dbReference>
<keyword evidence="9" id="KW-1185">Reference proteome</keyword>
<dbReference type="InterPro" id="IPR035965">
    <property type="entry name" value="PAS-like_dom_sf"/>
</dbReference>
<evidence type="ECO:0000256" key="3">
    <source>
        <dbReference type="ARBA" id="ARBA00023015"/>
    </source>
</evidence>
<dbReference type="InterPro" id="IPR009057">
    <property type="entry name" value="Homeodomain-like_sf"/>
</dbReference>
<proteinExistence type="predicted"/>